<evidence type="ECO:0000313" key="2">
    <source>
        <dbReference type="EMBL" id="CAL4086434.1"/>
    </source>
</evidence>
<feature type="compositionally biased region" description="Polar residues" evidence="1">
    <location>
        <begin position="38"/>
        <end position="48"/>
    </location>
</feature>
<accession>A0AAV2QHC3</accession>
<reference evidence="2 3" key="1">
    <citation type="submission" date="2024-05" db="EMBL/GenBank/DDBJ databases">
        <authorList>
            <person name="Wallberg A."/>
        </authorList>
    </citation>
    <scope>NUCLEOTIDE SEQUENCE [LARGE SCALE GENOMIC DNA]</scope>
</reference>
<evidence type="ECO:0000313" key="3">
    <source>
        <dbReference type="Proteomes" id="UP001497623"/>
    </source>
</evidence>
<organism evidence="2 3">
    <name type="scientific">Meganyctiphanes norvegica</name>
    <name type="common">Northern krill</name>
    <name type="synonym">Thysanopoda norvegica</name>
    <dbReference type="NCBI Taxonomy" id="48144"/>
    <lineage>
        <taxon>Eukaryota</taxon>
        <taxon>Metazoa</taxon>
        <taxon>Ecdysozoa</taxon>
        <taxon>Arthropoda</taxon>
        <taxon>Crustacea</taxon>
        <taxon>Multicrustacea</taxon>
        <taxon>Malacostraca</taxon>
        <taxon>Eumalacostraca</taxon>
        <taxon>Eucarida</taxon>
        <taxon>Euphausiacea</taxon>
        <taxon>Euphausiidae</taxon>
        <taxon>Meganyctiphanes</taxon>
    </lineage>
</organism>
<proteinExistence type="predicted"/>
<dbReference type="Proteomes" id="UP001497623">
    <property type="component" value="Unassembled WGS sequence"/>
</dbReference>
<name>A0AAV2QHC3_MEGNR</name>
<feature type="region of interest" description="Disordered" evidence="1">
    <location>
        <begin position="31"/>
        <end position="70"/>
    </location>
</feature>
<comment type="caution">
    <text evidence="2">The sequence shown here is derived from an EMBL/GenBank/DDBJ whole genome shotgun (WGS) entry which is preliminary data.</text>
</comment>
<gene>
    <name evidence="2" type="ORF">MNOR_LOCUS12999</name>
</gene>
<protein>
    <submittedName>
        <fullName evidence="2">Uncharacterized protein</fullName>
    </submittedName>
</protein>
<keyword evidence="3" id="KW-1185">Reference proteome</keyword>
<dbReference type="AlphaFoldDB" id="A0AAV2QHC3"/>
<dbReference type="EMBL" id="CAXKWB010007290">
    <property type="protein sequence ID" value="CAL4086434.1"/>
    <property type="molecule type" value="Genomic_DNA"/>
</dbReference>
<evidence type="ECO:0000256" key="1">
    <source>
        <dbReference type="SAM" id="MobiDB-lite"/>
    </source>
</evidence>
<sequence>MYNGQVYVRQNELSSLMEAAKCLRVKGLAIPDEEPKNSGGSNSQQRIKQPSPPSKRKRTDEPRTTDISLSRPDMIRGSSLACNFFQSQRTDGLPPYEPQNICSDDNVFRPLKQIKLEEENKGLDTTMKSNSCDVRRYEPENVGNATDAHDVIVKEEIIPHSSYVDEDNVGPLQQINLEKSEIDLDVSMKSNSSEGVKEGASTEQEYQPCHKCGGKMGECLRKNRKGAYVLMLRCRKRGCQTHRSMNK</sequence>